<dbReference type="InterPro" id="IPR051175">
    <property type="entry name" value="CLK_kinases"/>
</dbReference>
<dbReference type="SUPFAM" id="SSF56112">
    <property type="entry name" value="Protein kinase-like (PK-like)"/>
    <property type="match status" value="1"/>
</dbReference>
<evidence type="ECO:0000256" key="8">
    <source>
        <dbReference type="RuleBase" id="RU000304"/>
    </source>
</evidence>
<dbReference type="Gene3D" id="3.30.200.20">
    <property type="entry name" value="Phosphorylase Kinase, domain 1"/>
    <property type="match status" value="1"/>
</dbReference>
<feature type="domain" description="Protein kinase" evidence="9">
    <location>
        <begin position="56"/>
        <end position="391"/>
    </location>
</feature>
<reference evidence="11" key="1">
    <citation type="submission" date="2016-11" db="UniProtKB">
        <authorList>
            <consortium name="WormBaseParasite"/>
        </authorList>
    </citation>
    <scope>IDENTIFICATION</scope>
</reference>
<dbReference type="GO" id="GO:0043484">
    <property type="term" value="P:regulation of RNA splicing"/>
    <property type="evidence" value="ECO:0007669"/>
    <property type="project" value="TreeGrafter"/>
</dbReference>
<dbReference type="Proteomes" id="UP000095282">
    <property type="component" value="Unplaced"/>
</dbReference>
<evidence type="ECO:0000256" key="2">
    <source>
        <dbReference type="ARBA" id="ARBA00022679"/>
    </source>
</evidence>
<evidence type="ECO:0000256" key="1">
    <source>
        <dbReference type="ARBA" id="ARBA00022527"/>
    </source>
</evidence>
<dbReference type="GO" id="GO:0005524">
    <property type="term" value="F:ATP binding"/>
    <property type="evidence" value="ECO:0007669"/>
    <property type="project" value="UniProtKB-UniRule"/>
</dbReference>
<accession>A0A1I7TI73</accession>
<keyword evidence="1 8" id="KW-0723">Serine/threonine-protein kinase</keyword>
<dbReference type="PROSITE" id="PS00108">
    <property type="entry name" value="PROTEIN_KINASE_ST"/>
    <property type="match status" value="1"/>
</dbReference>
<keyword evidence="3 7" id="KW-0547">Nucleotide-binding</keyword>
<evidence type="ECO:0000256" key="3">
    <source>
        <dbReference type="ARBA" id="ARBA00022741"/>
    </source>
</evidence>
<dbReference type="PROSITE" id="PS50011">
    <property type="entry name" value="PROTEIN_KINASE_DOM"/>
    <property type="match status" value="1"/>
</dbReference>
<dbReference type="eggNOG" id="KOG0671">
    <property type="taxonomic scope" value="Eukaryota"/>
</dbReference>
<evidence type="ECO:0000313" key="10">
    <source>
        <dbReference type="Proteomes" id="UP000095282"/>
    </source>
</evidence>
<dbReference type="InterPro" id="IPR011009">
    <property type="entry name" value="Kinase-like_dom_sf"/>
</dbReference>
<dbReference type="GO" id="GO:0005634">
    <property type="term" value="C:nucleus"/>
    <property type="evidence" value="ECO:0007669"/>
    <property type="project" value="TreeGrafter"/>
</dbReference>
<dbReference type="SMART" id="SM00220">
    <property type="entry name" value="S_TKc"/>
    <property type="match status" value="1"/>
</dbReference>
<comment type="similarity">
    <text evidence="6">Belongs to the protein kinase superfamily. CMGC Ser/Thr protein kinase family. Lammer subfamily.</text>
</comment>
<feature type="binding site" evidence="7">
    <location>
        <position position="84"/>
    </location>
    <ligand>
        <name>ATP</name>
        <dbReference type="ChEBI" id="CHEBI:30616"/>
    </ligand>
</feature>
<dbReference type="Pfam" id="PF00069">
    <property type="entry name" value="Pkinase"/>
    <property type="match status" value="1"/>
</dbReference>
<dbReference type="PROSITE" id="PS00107">
    <property type="entry name" value="PROTEIN_KINASE_ATP"/>
    <property type="match status" value="1"/>
</dbReference>
<evidence type="ECO:0000256" key="6">
    <source>
        <dbReference type="ARBA" id="ARBA00037966"/>
    </source>
</evidence>
<keyword evidence="10" id="KW-1185">Reference proteome</keyword>
<evidence type="ECO:0000256" key="4">
    <source>
        <dbReference type="ARBA" id="ARBA00022777"/>
    </source>
</evidence>
<keyword evidence="5 7" id="KW-0067">ATP-binding</keyword>
<dbReference type="GO" id="GO:0004674">
    <property type="term" value="F:protein serine/threonine kinase activity"/>
    <property type="evidence" value="ECO:0007669"/>
    <property type="project" value="UniProtKB-KW"/>
</dbReference>
<dbReference type="PANTHER" id="PTHR45646">
    <property type="entry name" value="SERINE/THREONINE-PROTEIN KINASE DOA-RELATED"/>
    <property type="match status" value="1"/>
</dbReference>
<dbReference type="WBParaSite" id="Csp11.Scaffold621.g6179.t1">
    <property type="protein sequence ID" value="Csp11.Scaffold621.g6179.t1"/>
    <property type="gene ID" value="Csp11.Scaffold621.g6179"/>
</dbReference>
<dbReference type="PANTHER" id="PTHR45646:SF8">
    <property type="entry name" value="PROTEIN KINASE DOMAIN-CONTAINING PROTEIN"/>
    <property type="match status" value="1"/>
</dbReference>
<dbReference type="InterPro" id="IPR000719">
    <property type="entry name" value="Prot_kinase_dom"/>
</dbReference>
<dbReference type="InterPro" id="IPR008271">
    <property type="entry name" value="Ser/Thr_kinase_AS"/>
</dbReference>
<dbReference type="Gene3D" id="1.10.510.10">
    <property type="entry name" value="Transferase(Phosphotransferase) domain 1"/>
    <property type="match status" value="1"/>
</dbReference>
<evidence type="ECO:0000256" key="5">
    <source>
        <dbReference type="ARBA" id="ARBA00022840"/>
    </source>
</evidence>
<protein>
    <submittedName>
        <fullName evidence="11">Protein kinase domain-containing protein</fullName>
    </submittedName>
</protein>
<dbReference type="InterPro" id="IPR017441">
    <property type="entry name" value="Protein_kinase_ATP_BS"/>
</dbReference>
<evidence type="ECO:0000259" key="9">
    <source>
        <dbReference type="PROSITE" id="PS50011"/>
    </source>
</evidence>
<dbReference type="STRING" id="1561998.A0A1I7TI73"/>
<keyword evidence="4" id="KW-0418">Kinase</keyword>
<organism evidence="10 11">
    <name type="scientific">Caenorhabditis tropicalis</name>
    <dbReference type="NCBI Taxonomy" id="1561998"/>
    <lineage>
        <taxon>Eukaryota</taxon>
        <taxon>Metazoa</taxon>
        <taxon>Ecdysozoa</taxon>
        <taxon>Nematoda</taxon>
        <taxon>Chromadorea</taxon>
        <taxon>Rhabditida</taxon>
        <taxon>Rhabditina</taxon>
        <taxon>Rhabditomorpha</taxon>
        <taxon>Rhabditoidea</taxon>
        <taxon>Rhabditidae</taxon>
        <taxon>Peloderinae</taxon>
        <taxon>Caenorhabditis</taxon>
    </lineage>
</organism>
<evidence type="ECO:0000313" key="11">
    <source>
        <dbReference type="WBParaSite" id="Csp11.Scaffold621.g6179.t1"/>
    </source>
</evidence>
<name>A0A1I7TI73_9PELO</name>
<sequence length="392" mass="45094">MKRQASIQAENIDAKQMKIEIGPTDVSPIADDIRHIKSDPSIKKLQFLSMKNGNRYTVGEYLGEGMFGLVMEISNQKNEKFAAKMIKATKDKPEVLKIELDMMEKIAADPHESILQLIAVEQLIEPPVTLNGTVIVTRVLGPSLLDIINSAGDRMRDGDEGTTFPVSTIRQVGRQICQAMIHLESLGIFHLDLKPENVYFFDRRFELRRIEMKYLSIEMVDARVQIGDFGCSRWHPVKGAPVKPTLVQTQNYRAPEIFMGLPHSIKSDVWSFAAILAEMYTGQLLFYGTHDEETEQSQFELMQMITSSIPSRRMWRQAAALESKKIIYVEKTRSYRMKKLPSRMDPTLLLHENIREKDVFAVPLFIFLDYMLVFDPIRRPSFIQCSKHRFFN</sequence>
<keyword evidence="2" id="KW-0808">Transferase</keyword>
<evidence type="ECO:0000256" key="7">
    <source>
        <dbReference type="PROSITE-ProRule" id="PRU10141"/>
    </source>
</evidence>
<dbReference type="AlphaFoldDB" id="A0A1I7TI73"/>
<proteinExistence type="inferred from homology"/>